<comment type="caution">
    <text evidence="6">The sequence shown here is derived from an EMBL/GenBank/DDBJ whole genome shotgun (WGS) entry which is preliminary data.</text>
</comment>
<dbReference type="Pfam" id="PF00264">
    <property type="entry name" value="Tyrosinase"/>
    <property type="match status" value="1"/>
</dbReference>
<dbReference type="Proteomes" id="UP001338125">
    <property type="component" value="Unassembled WGS sequence"/>
</dbReference>
<reference evidence="6 7" key="1">
    <citation type="submission" date="2024-01" db="EMBL/GenBank/DDBJ databases">
        <title>Complete genome of Cladobotryum mycophilum ATHUM6906.</title>
        <authorList>
            <person name="Christinaki A.C."/>
            <person name="Myridakis A.I."/>
            <person name="Kouvelis V.N."/>
        </authorList>
    </citation>
    <scope>NUCLEOTIDE SEQUENCE [LARGE SCALE GENOMIC DNA]</scope>
    <source>
        <strain evidence="6 7">ATHUM6906</strain>
    </source>
</reference>
<evidence type="ECO:0000259" key="5">
    <source>
        <dbReference type="PROSITE" id="PS00498"/>
    </source>
</evidence>
<dbReference type="PROSITE" id="PS00497">
    <property type="entry name" value="TYROSINASE_1"/>
    <property type="match status" value="1"/>
</dbReference>
<keyword evidence="3" id="KW-0472">Membrane</keyword>
<dbReference type="PANTHER" id="PTHR11474">
    <property type="entry name" value="TYROSINASE FAMILY MEMBER"/>
    <property type="match status" value="1"/>
</dbReference>
<evidence type="ECO:0000256" key="1">
    <source>
        <dbReference type="ARBA" id="ARBA00022723"/>
    </source>
</evidence>
<dbReference type="PANTHER" id="PTHR11474:SF126">
    <property type="entry name" value="TYROSINASE-LIKE PROTEIN TYR-1-RELATED"/>
    <property type="match status" value="1"/>
</dbReference>
<accession>A0ABR0S881</accession>
<dbReference type="Gene3D" id="1.10.1280.10">
    <property type="entry name" value="Di-copper center containing domain from catechol oxidase"/>
    <property type="match status" value="1"/>
</dbReference>
<keyword evidence="7" id="KW-1185">Reference proteome</keyword>
<dbReference type="PROSITE" id="PS00498">
    <property type="entry name" value="TYROSINASE_2"/>
    <property type="match status" value="1"/>
</dbReference>
<evidence type="ECO:0000256" key="3">
    <source>
        <dbReference type="SAM" id="Phobius"/>
    </source>
</evidence>
<protein>
    <submittedName>
        <fullName evidence="6">Tyrosinase ustQ</fullName>
    </submittedName>
</protein>
<evidence type="ECO:0000259" key="4">
    <source>
        <dbReference type="PROSITE" id="PS00497"/>
    </source>
</evidence>
<keyword evidence="3" id="KW-0812">Transmembrane</keyword>
<feature type="transmembrane region" description="Helical" evidence="3">
    <location>
        <begin position="44"/>
        <end position="64"/>
    </location>
</feature>
<dbReference type="EMBL" id="JAVFKD010000016">
    <property type="protein sequence ID" value="KAK5988388.1"/>
    <property type="molecule type" value="Genomic_DNA"/>
</dbReference>
<proteinExistence type="predicted"/>
<dbReference type="SUPFAM" id="SSF48056">
    <property type="entry name" value="Di-copper centre-containing domain"/>
    <property type="match status" value="1"/>
</dbReference>
<keyword evidence="3" id="KW-1133">Transmembrane helix</keyword>
<gene>
    <name evidence="6" type="ORF">PT974_12540</name>
</gene>
<dbReference type="InterPro" id="IPR002227">
    <property type="entry name" value="Tyrosinase_Cu-bd"/>
</dbReference>
<feature type="domain" description="Tyrosinase copper-binding" evidence="4">
    <location>
        <begin position="127"/>
        <end position="144"/>
    </location>
</feature>
<evidence type="ECO:0000313" key="7">
    <source>
        <dbReference type="Proteomes" id="UP001338125"/>
    </source>
</evidence>
<keyword evidence="1" id="KW-0479">Metal-binding</keyword>
<feature type="domain" description="Tyrosinase copper-binding" evidence="5">
    <location>
        <begin position="290"/>
        <end position="301"/>
    </location>
</feature>
<dbReference type="InterPro" id="IPR008922">
    <property type="entry name" value="Di-copper_centre_dom_sf"/>
</dbReference>
<dbReference type="PRINTS" id="PR00092">
    <property type="entry name" value="TYROSINASE"/>
</dbReference>
<name>A0ABR0S881_9HYPO</name>
<keyword evidence="2" id="KW-0186">Copper</keyword>
<sequence length="369" mass="42440">MHVFKKADKLGIYLPISKSENADIDAAEAAQSTSSSQRHKRIRLLGILFLIVGSVLAVNLFLFLKRGDSGCRNPSKRREWRTLQPEEQETYINAVLCLMYKDSKHDRGSSRYDDLAYAHVLESSGTHDAAAFLPWHRYFLHIYETTLREECGYHGGLVYWDWTLDADNLEASPIWDNVLGFGSNGEATGVELYKGHCVRDGPFGNTTRVWQSKPNGHGYDAWNHPHCLSRGFQSGATKEKLQNLVKPEKVNTILKHNTYRDFFMQLEKNSHDAIPQFIRGDFIIFTAPNDPVFYLHHTQLDRLWWTWQERNPASRMSDFQGPKENTKFSEAAINSTSSLEDWMKFGDFGKPLKVKQVMSTKSKDLCYEY</sequence>
<organism evidence="6 7">
    <name type="scientific">Cladobotryum mycophilum</name>
    <dbReference type="NCBI Taxonomy" id="491253"/>
    <lineage>
        <taxon>Eukaryota</taxon>
        <taxon>Fungi</taxon>
        <taxon>Dikarya</taxon>
        <taxon>Ascomycota</taxon>
        <taxon>Pezizomycotina</taxon>
        <taxon>Sordariomycetes</taxon>
        <taxon>Hypocreomycetidae</taxon>
        <taxon>Hypocreales</taxon>
        <taxon>Hypocreaceae</taxon>
        <taxon>Cladobotryum</taxon>
    </lineage>
</organism>
<dbReference type="InterPro" id="IPR050316">
    <property type="entry name" value="Tyrosinase/Hemocyanin"/>
</dbReference>
<evidence type="ECO:0000256" key="2">
    <source>
        <dbReference type="ARBA" id="ARBA00023008"/>
    </source>
</evidence>
<evidence type="ECO:0000313" key="6">
    <source>
        <dbReference type="EMBL" id="KAK5988388.1"/>
    </source>
</evidence>